<feature type="signal peptide" evidence="3">
    <location>
        <begin position="1"/>
        <end position="16"/>
    </location>
</feature>
<dbReference type="Proteomes" id="UP001293254">
    <property type="component" value="Unassembled WGS sequence"/>
</dbReference>
<sequence>MHYLVVFISWAKSFLALTQLPVVEDDNVVVFEHEVEKVINLLTGGFDELEVISIVGKSGLGCEILVWKLVRLWIAEGFIQPKEGMSLEDIGEDYLEDHVNMILVMVGQYRLKGFFLQPSRPSGTFRPLSSQHLHAPLKLEHTEDDSVKTLESKCIHKRKKATVILGNVLAIKNSELRGASTCNR</sequence>
<dbReference type="EMBL" id="JACGWO010000007">
    <property type="protein sequence ID" value="KAK4422380.1"/>
    <property type="molecule type" value="Genomic_DNA"/>
</dbReference>
<feature type="chain" id="PRO_5041901992" description="Disease resistance protein winged helix domain-containing protein" evidence="3">
    <location>
        <begin position="17"/>
        <end position="184"/>
    </location>
</feature>
<dbReference type="InterPro" id="IPR058922">
    <property type="entry name" value="WHD_DRP"/>
</dbReference>
<keyword evidence="2" id="KW-0067">ATP-binding</keyword>
<evidence type="ECO:0000259" key="4">
    <source>
        <dbReference type="Pfam" id="PF23559"/>
    </source>
</evidence>
<accession>A0AAE1Y274</accession>
<feature type="domain" description="Disease resistance protein winged helix" evidence="4">
    <location>
        <begin position="62"/>
        <end position="105"/>
    </location>
</feature>
<evidence type="ECO:0000256" key="1">
    <source>
        <dbReference type="ARBA" id="ARBA00022741"/>
    </source>
</evidence>
<evidence type="ECO:0000256" key="3">
    <source>
        <dbReference type="SAM" id="SignalP"/>
    </source>
</evidence>
<evidence type="ECO:0000313" key="6">
    <source>
        <dbReference type="Proteomes" id="UP001293254"/>
    </source>
</evidence>
<gene>
    <name evidence="5" type="ORF">Salat_1820300</name>
</gene>
<keyword evidence="3" id="KW-0732">Signal</keyword>
<proteinExistence type="predicted"/>
<comment type="caution">
    <text evidence="5">The sequence shown here is derived from an EMBL/GenBank/DDBJ whole genome shotgun (WGS) entry which is preliminary data.</text>
</comment>
<organism evidence="5 6">
    <name type="scientific">Sesamum alatum</name>
    <dbReference type="NCBI Taxonomy" id="300844"/>
    <lineage>
        <taxon>Eukaryota</taxon>
        <taxon>Viridiplantae</taxon>
        <taxon>Streptophyta</taxon>
        <taxon>Embryophyta</taxon>
        <taxon>Tracheophyta</taxon>
        <taxon>Spermatophyta</taxon>
        <taxon>Magnoliopsida</taxon>
        <taxon>eudicotyledons</taxon>
        <taxon>Gunneridae</taxon>
        <taxon>Pentapetalae</taxon>
        <taxon>asterids</taxon>
        <taxon>lamiids</taxon>
        <taxon>Lamiales</taxon>
        <taxon>Pedaliaceae</taxon>
        <taxon>Sesamum</taxon>
    </lineage>
</organism>
<keyword evidence="1" id="KW-0547">Nucleotide-binding</keyword>
<name>A0AAE1Y274_9LAMI</name>
<reference evidence="5" key="2">
    <citation type="journal article" date="2024" name="Plant">
        <title>Genomic evolution and insights into agronomic trait innovations of Sesamum species.</title>
        <authorList>
            <person name="Miao H."/>
            <person name="Wang L."/>
            <person name="Qu L."/>
            <person name="Liu H."/>
            <person name="Sun Y."/>
            <person name="Le M."/>
            <person name="Wang Q."/>
            <person name="Wei S."/>
            <person name="Zheng Y."/>
            <person name="Lin W."/>
            <person name="Duan Y."/>
            <person name="Cao H."/>
            <person name="Xiong S."/>
            <person name="Wang X."/>
            <person name="Wei L."/>
            <person name="Li C."/>
            <person name="Ma Q."/>
            <person name="Ju M."/>
            <person name="Zhao R."/>
            <person name="Li G."/>
            <person name="Mu C."/>
            <person name="Tian Q."/>
            <person name="Mei H."/>
            <person name="Zhang T."/>
            <person name="Gao T."/>
            <person name="Zhang H."/>
        </authorList>
    </citation>
    <scope>NUCLEOTIDE SEQUENCE</scope>
    <source>
        <strain evidence="5">3651</strain>
    </source>
</reference>
<dbReference type="AlphaFoldDB" id="A0AAE1Y274"/>
<protein>
    <recommendedName>
        <fullName evidence="4">Disease resistance protein winged helix domain-containing protein</fullName>
    </recommendedName>
</protein>
<evidence type="ECO:0000313" key="5">
    <source>
        <dbReference type="EMBL" id="KAK4422380.1"/>
    </source>
</evidence>
<reference evidence="5" key="1">
    <citation type="submission" date="2020-06" db="EMBL/GenBank/DDBJ databases">
        <authorList>
            <person name="Li T."/>
            <person name="Hu X."/>
            <person name="Zhang T."/>
            <person name="Song X."/>
            <person name="Zhang H."/>
            <person name="Dai N."/>
            <person name="Sheng W."/>
            <person name="Hou X."/>
            <person name="Wei L."/>
        </authorList>
    </citation>
    <scope>NUCLEOTIDE SEQUENCE</scope>
    <source>
        <strain evidence="5">3651</strain>
        <tissue evidence="5">Leaf</tissue>
    </source>
</reference>
<dbReference type="Pfam" id="PF23559">
    <property type="entry name" value="WHD_DRP"/>
    <property type="match status" value="1"/>
</dbReference>
<evidence type="ECO:0000256" key="2">
    <source>
        <dbReference type="ARBA" id="ARBA00022840"/>
    </source>
</evidence>
<keyword evidence="6" id="KW-1185">Reference proteome</keyword>